<organism evidence="6 7">
    <name type="scientific">Mariniphaga anaerophila</name>
    <dbReference type="NCBI Taxonomy" id="1484053"/>
    <lineage>
        <taxon>Bacteria</taxon>
        <taxon>Pseudomonadati</taxon>
        <taxon>Bacteroidota</taxon>
        <taxon>Bacteroidia</taxon>
        <taxon>Marinilabiliales</taxon>
        <taxon>Prolixibacteraceae</taxon>
        <taxon>Mariniphaga</taxon>
    </lineage>
</organism>
<dbReference type="GO" id="GO:0008168">
    <property type="term" value="F:methyltransferase activity"/>
    <property type="evidence" value="ECO:0007669"/>
    <property type="project" value="UniProtKB-KW"/>
</dbReference>
<sequence>MNLIGKTTINPLLFYSGKISGYVTWIAFIAPLTGISVPGLNSAQSNLQTYVSLALAIPAFILITVSLMNLGKSTRLGLPKNKTELKTHGVYKLSRNPMYLGFNLLTISSMVFTLNLSIIVLGVYSIWVYHLIIIGEEKFLQNRFGNSFINYKKRSRRYL</sequence>
<evidence type="ECO:0000256" key="3">
    <source>
        <dbReference type="ARBA" id="ARBA00022989"/>
    </source>
</evidence>
<dbReference type="GO" id="GO:0012505">
    <property type="term" value="C:endomembrane system"/>
    <property type="evidence" value="ECO:0007669"/>
    <property type="project" value="UniProtKB-SubCell"/>
</dbReference>
<feature type="transmembrane region" description="Helical" evidence="5">
    <location>
        <begin position="12"/>
        <end position="30"/>
    </location>
</feature>
<keyword evidence="3 5" id="KW-1133">Transmembrane helix</keyword>
<feature type="transmembrane region" description="Helical" evidence="5">
    <location>
        <begin position="102"/>
        <end position="127"/>
    </location>
</feature>
<dbReference type="InterPro" id="IPR007318">
    <property type="entry name" value="Phopholipid_MeTrfase"/>
</dbReference>
<gene>
    <name evidence="6" type="ORF">SAMN05444274_101371</name>
</gene>
<evidence type="ECO:0000256" key="2">
    <source>
        <dbReference type="ARBA" id="ARBA00022692"/>
    </source>
</evidence>
<dbReference type="PANTHER" id="PTHR12714:SF9">
    <property type="entry name" value="PROTEIN-S-ISOPRENYLCYSTEINE O-METHYLTRANSFERASE"/>
    <property type="match status" value="1"/>
</dbReference>
<dbReference type="GO" id="GO:0032259">
    <property type="term" value="P:methylation"/>
    <property type="evidence" value="ECO:0007669"/>
    <property type="project" value="UniProtKB-KW"/>
</dbReference>
<protein>
    <submittedName>
        <fullName evidence="6">Protein-S-isoprenylcysteine O-methyltransferase Ste14</fullName>
    </submittedName>
</protein>
<evidence type="ECO:0000313" key="7">
    <source>
        <dbReference type="Proteomes" id="UP000184164"/>
    </source>
</evidence>
<reference evidence="6 7" key="1">
    <citation type="submission" date="2016-11" db="EMBL/GenBank/DDBJ databases">
        <authorList>
            <person name="Jaros S."/>
            <person name="Januszkiewicz K."/>
            <person name="Wedrychowicz H."/>
        </authorList>
    </citation>
    <scope>NUCLEOTIDE SEQUENCE [LARGE SCALE GENOMIC DNA]</scope>
    <source>
        <strain evidence="6 7">DSM 26910</strain>
    </source>
</reference>
<dbReference type="STRING" id="1484053.SAMN05444274_101371"/>
<comment type="subcellular location">
    <subcellularLocation>
        <location evidence="1">Endomembrane system</location>
        <topology evidence="1">Multi-pass membrane protein</topology>
    </subcellularLocation>
</comment>
<keyword evidence="6" id="KW-0489">Methyltransferase</keyword>
<accession>A0A1M4TIQ8</accession>
<evidence type="ECO:0000313" key="6">
    <source>
        <dbReference type="EMBL" id="SHE44295.1"/>
    </source>
</evidence>
<dbReference type="EMBL" id="FQUM01000001">
    <property type="protein sequence ID" value="SHE44295.1"/>
    <property type="molecule type" value="Genomic_DNA"/>
</dbReference>
<proteinExistence type="predicted"/>
<dbReference type="Gene3D" id="1.20.120.1630">
    <property type="match status" value="1"/>
</dbReference>
<keyword evidence="2 5" id="KW-0812">Transmembrane</keyword>
<keyword evidence="7" id="KW-1185">Reference proteome</keyword>
<name>A0A1M4TIQ8_9BACT</name>
<dbReference type="Proteomes" id="UP000184164">
    <property type="component" value="Unassembled WGS sequence"/>
</dbReference>
<evidence type="ECO:0000256" key="4">
    <source>
        <dbReference type="ARBA" id="ARBA00023136"/>
    </source>
</evidence>
<dbReference type="AlphaFoldDB" id="A0A1M4TIQ8"/>
<evidence type="ECO:0000256" key="5">
    <source>
        <dbReference type="SAM" id="Phobius"/>
    </source>
</evidence>
<dbReference type="PANTHER" id="PTHR12714">
    <property type="entry name" value="PROTEIN-S ISOPRENYLCYSTEINE O-METHYLTRANSFERASE"/>
    <property type="match status" value="1"/>
</dbReference>
<evidence type="ECO:0000256" key="1">
    <source>
        <dbReference type="ARBA" id="ARBA00004127"/>
    </source>
</evidence>
<feature type="transmembrane region" description="Helical" evidence="5">
    <location>
        <begin position="50"/>
        <end position="70"/>
    </location>
</feature>
<dbReference type="Pfam" id="PF04191">
    <property type="entry name" value="PEMT"/>
    <property type="match status" value="1"/>
</dbReference>
<keyword evidence="4 5" id="KW-0472">Membrane</keyword>
<keyword evidence="6" id="KW-0808">Transferase</keyword>